<reference evidence="1 2" key="1">
    <citation type="submission" date="2019-07" db="EMBL/GenBank/DDBJ databases">
        <title>Genomics analysis of Aphanomyces spp. identifies a new class of oomycete effector associated with host adaptation.</title>
        <authorList>
            <person name="Gaulin E."/>
        </authorList>
    </citation>
    <scope>NUCLEOTIDE SEQUENCE [LARGE SCALE GENOMIC DNA]</scope>
    <source>
        <strain evidence="1 2">ATCC 201684</strain>
    </source>
</reference>
<dbReference type="InterPro" id="IPR016024">
    <property type="entry name" value="ARM-type_fold"/>
</dbReference>
<organism evidence="1 2">
    <name type="scientific">Aphanomyces euteiches</name>
    <dbReference type="NCBI Taxonomy" id="100861"/>
    <lineage>
        <taxon>Eukaryota</taxon>
        <taxon>Sar</taxon>
        <taxon>Stramenopiles</taxon>
        <taxon>Oomycota</taxon>
        <taxon>Saprolegniomycetes</taxon>
        <taxon>Saprolegniales</taxon>
        <taxon>Verrucalvaceae</taxon>
        <taxon>Aphanomyces</taxon>
    </lineage>
</organism>
<evidence type="ECO:0000313" key="1">
    <source>
        <dbReference type="EMBL" id="KAF0727756.1"/>
    </source>
</evidence>
<dbReference type="Proteomes" id="UP000481153">
    <property type="component" value="Unassembled WGS sequence"/>
</dbReference>
<name>A0A6G0WKI4_9STRA</name>
<dbReference type="AlphaFoldDB" id="A0A6G0WKI4"/>
<keyword evidence="2" id="KW-1185">Reference proteome</keyword>
<proteinExistence type="predicted"/>
<comment type="caution">
    <text evidence="1">The sequence shown here is derived from an EMBL/GenBank/DDBJ whole genome shotgun (WGS) entry which is preliminary data.</text>
</comment>
<accession>A0A6G0WKI4</accession>
<dbReference type="SUPFAM" id="SSF48371">
    <property type="entry name" value="ARM repeat"/>
    <property type="match status" value="1"/>
</dbReference>
<protein>
    <submittedName>
        <fullName evidence="1">Uncharacterized protein</fullName>
    </submittedName>
</protein>
<sequence length="649" mass="72107">MEVLDAGKKRGLSIADVVKEQVHNTTVTKEETIAWIELLLRQLNEQKALLVNNSEKWNEDVLGTLLSASGLTVRYVSQASVFSSYVPEFESIFLDVLRIPNWTKPLVGLKMVSLRGCTRLVECFGGLVCHNTAAIDWSTQAIDIMLADPESSLVIQLLFRPICEHLNVLVQTHSSTVPLMLPLLTNLFRLHTSIFVPSSTLHREDMIEFASFLSILFETILPQIWSTSSLLTMSRQDIPAFQLTCSCTTSVRWEDFFSNSENLTSMTSVVPSLYAVAVLELPSSSTCAPFDRSLNFILSSLSVALQSRTVEGVEQVHGVIESLRDLLLRYIQMARHSVASNQLISIVPTIQKLYAHLADLSKDRNRPRGMKTSLGDIREAGNECLTALMHCLGEQLWIVENESSFLQNVVVKAADPLLFGHYLFVLRPQGSSDERFEATVARVVATLLKGLSQAHRYSMALTIRMVESVGKVASATGDYIEPHAPDLASSLLDVYETTSNARQAIVTALSRLFCIAPFEGEPKDLLIQLLSNGIKASKEFSLEALCIILRHDKAVTSLMSAQPVAFWLEYMAACTSLFSSEPIFDEDLPIILLHLDVWHNLLDREMELPSQDQTSFKTAVEKLQENAHSDCLSDIESACSSLLLVIEAK</sequence>
<evidence type="ECO:0000313" key="2">
    <source>
        <dbReference type="Proteomes" id="UP000481153"/>
    </source>
</evidence>
<dbReference type="VEuPathDB" id="FungiDB:AeMF1_019824"/>
<gene>
    <name evidence="1" type="ORF">Ae201684_014271</name>
</gene>
<dbReference type="EMBL" id="VJMJ01000189">
    <property type="protein sequence ID" value="KAF0727756.1"/>
    <property type="molecule type" value="Genomic_DNA"/>
</dbReference>